<reference evidence="2 3" key="1">
    <citation type="submission" date="2023-02" db="EMBL/GenBank/DDBJ databases">
        <title>LHISI_Scaffold_Assembly.</title>
        <authorList>
            <person name="Stuart O.P."/>
            <person name="Cleave R."/>
            <person name="Magrath M.J.L."/>
            <person name="Mikheyev A.S."/>
        </authorList>
    </citation>
    <scope>NUCLEOTIDE SEQUENCE [LARGE SCALE GENOMIC DNA]</scope>
    <source>
        <strain evidence="2">Daus_M_001</strain>
        <tissue evidence="2">Leg muscle</tissue>
    </source>
</reference>
<accession>A0ABQ9HMY1</accession>
<organism evidence="2 3">
    <name type="scientific">Dryococelus australis</name>
    <dbReference type="NCBI Taxonomy" id="614101"/>
    <lineage>
        <taxon>Eukaryota</taxon>
        <taxon>Metazoa</taxon>
        <taxon>Ecdysozoa</taxon>
        <taxon>Arthropoda</taxon>
        <taxon>Hexapoda</taxon>
        <taxon>Insecta</taxon>
        <taxon>Pterygota</taxon>
        <taxon>Neoptera</taxon>
        <taxon>Polyneoptera</taxon>
        <taxon>Phasmatodea</taxon>
        <taxon>Verophasmatodea</taxon>
        <taxon>Anareolatae</taxon>
        <taxon>Phasmatidae</taxon>
        <taxon>Eurycanthinae</taxon>
        <taxon>Dryococelus</taxon>
    </lineage>
</organism>
<feature type="region of interest" description="Disordered" evidence="1">
    <location>
        <begin position="1"/>
        <end position="26"/>
    </location>
</feature>
<dbReference type="EMBL" id="JARBHB010000004">
    <property type="protein sequence ID" value="KAJ8885687.1"/>
    <property type="molecule type" value="Genomic_DNA"/>
</dbReference>
<evidence type="ECO:0000256" key="1">
    <source>
        <dbReference type="SAM" id="MobiDB-lite"/>
    </source>
</evidence>
<protein>
    <submittedName>
        <fullName evidence="2">Uncharacterized protein</fullName>
    </submittedName>
</protein>
<proteinExistence type="predicted"/>
<name>A0ABQ9HMY1_9NEOP</name>
<dbReference type="Proteomes" id="UP001159363">
    <property type="component" value="Chromosome X"/>
</dbReference>
<gene>
    <name evidence="2" type="ORF">PR048_011885</name>
</gene>
<feature type="compositionally biased region" description="Polar residues" evidence="1">
    <location>
        <begin position="12"/>
        <end position="21"/>
    </location>
</feature>
<sequence>MRAECDRMPNHRVSQSANNVNAELAEPRYDRNTARLARRSDEALGVHASVAHIAPWLLDLGRGVPTGAHLTLNVDTKKLNTISTYTRQNAKSKYRNSLWLKSASQKQCSDTHKTPYDRVKRCCERKINIKAPEHVNVDVFTQNKRPRKKIRVWLPGGAHGQSAMGAGNGSSSGGRQPTAYRIPRATRSLTFSSCDDAAVASRRHLAGTTCFHRKEDLGHWVRQHRSGLLGDDGGERSGVSVSGRAAHTRMPRDGTSPLLVGSSEARIQGWGKREIPEKTRRTPASYGTIPTCENPGVTRPEIKPGCPWWEPSSLIAHLPWTPEPRAAVVYSPPTQANRASTPGEANRGPSHVGNVVDDAACRQVFSGFSHFPHPYISALFHTHFASPTSALKTSMLRSAQISPPPLNQLSRNTEIVHDWKEHFKKQSSDTHKTPYNRVKRCQERKINIKASECGKVDVFTQYKRPAKTSQNCDFDICHVAKTTPSEIVLSQESVLPSNVYRLNDVSYKYKLINFSLTNTYNEVLRAVEGEARGKWSSSGTQGRGKQEIIEKTRQPAALSGTIPTCENPGSTPPRIVPVRLGERASAKPVGKICAS</sequence>
<feature type="region of interest" description="Disordered" evidence="1">
    <location>
        <begin position="228"/>
        <end position="259"/>
    </location>
</feature>
<evidence type="ECO:0000313" key="2">
    <source>
        <dbReference type="EMBL" id="KAJ8885687.1"/>
    </source>
</evidence>
<comment type="caution">
    <text evidence="2">The sequence shown here is derived from an EMBL/GenBank/DDBJ whole genome shotgun (WGS) entry which is preliminary data.</text>
</comment>
<evidence type="ECO:0000313" key="3">
    <source>
        <dbReference type="Proteomes" id="UP001159363"/>
    </source>
</evidence>
<feature type="region of interest" description="Disordered" evidence="1">
    <location>
        <begin position="157"/>
        <end position="176"/>
    </location>
</feature>
<keyword evidence="3" id="KW-1185">Reference proteome</keyword>